<dbReference type="RefSeq" id="WP_136462266.1">
    <property type="nucleotide sequence ID" value="NZ_SRKY01000002.1"/>
</dbReference>
<proteinExistence type="inferred from homology"/>
<dbReference type="InterPro" id="IPR006016">
    <property type="entry name" value="UspA"/>
</dbReference>
<dbReference type="SUPFAM" id="SSF52402">
    <property type="entry name" value="Adenine nucleotide alpha hydrolases-like"/>
    <property type="match status" value="1"/>
</dbReference>
<evidence type="ECO:0000259" key="2">
    <source>
        <dbReference type="Pfam" id="PF00582"/>
    </source>
</evidence>
<dbReference type="PRINTS" id="PR01438">
    <property type="entry name" value="UNVRSLSTRESS"/>
</dbReference>
<dbReference type="Proteomes" id="UP000306602">
    <property type="component" value="Unassembled WGS sequence"/>
</dbReference>
<evidence type="ECO:0000313" key="4">
    <source>
        <dbReference type="Proteomes" id="UP000306602"/>
    </source>
</evidence>
<dbReference type="PANTHER" id="PTHR46268:SF6">
    <property type="entry name" value="UNIVERSAL STRESS PROTEIN UP12"/>
    <property type="match status" value="1"/>
</dbReference>
<name>A0A4S4ND32_9RHOB</name>
<accession>A0A4S4ND32</accession>
<dbReference type="CDD" id="cd00293">
    <property type="entry name" value="USP-like"/>
    <property type="match status" value="1"/>
</dbReference>
<comment type="similarity">
    <text evidence="1">Belongs to the universal stress protein A family.</text>
</comment>
<organism evidence="3 4">
    <name type="scientific">Aliishimia ponticola</name>
    <dbReference type="NCBI Taxonomy" id="2499833"/>
    <lineage>
        <taxon>Bacteria</taxon>
        <taxon>Pseudomonadati</taxon>
        <taxon>Pseudomonadota</taxon>
        <taxon>Alphaproteobacteria</taxon>
        <taxon>Rhodobacterales</taxon>
        <taxon>Paracoccaceae</taxon>
        <taxon>Aliishimia</taxon>
    </lineage>
</organism>
<dbReference type="InterPro" id="IPR006015">
    <property type="entry name" value="Universal_stress_UspA"/>
</dbReference>
<gene>
    <name evidence="3" type="ORF">E4Z66_06860</name>
</gene>
<evidence type="ECO:0000313" key="3">
    <source>
        <dbReference type="EMBL" id="THH36665.1"/>
    </source>
</evidence>
<dbReference type="InterPro" id="IPR014729">
    <property type="entry name" value="Rossmann-like_a/b/a_fold"/>
</dbReference>
<dbReference type="Gene3D" id="3.40.50.620">
    <property type="entry name" value="HUPs"/>
    <property type="match status" value="1"/>
</dbReference>
<dbReference type="OrthoDB" id="9792500at2"/>
<sequence length="135" mass="14275">MYSNILIPIAFESDSDFIVPSRIAKALSDDGAEVTLLHVFETPPSYAIQYVPTDLIEATREGVKAAMDAAAAQVPGGKTVILEGSPGRAIAEYAAKNGTDLVIMASHRPGVGDILWGSTAAFVVRHVNCAVHVIR</sequence>
<dbReference type="PANTHER" id="PTHR46268">
    <property type="entry name" value="STRESS RESPONSE PROTEIN NHAX"/>
    <property type="match status" value="1"/>
</dbReference>
<protein>
    <submittedName>
        <fullName evidence="3">Universal stress protein</fullName>
    </submittedName>
</protein>
<keyword evidence="4" id="KW-1185">Reference proteome</keyword>
<feature type="domain" description="UspA" evidence="2">
    <location>
        <begin position="1"/>
        <end position="135"/>
    </location>
</feature>
<evidence type="ECO:0000256" key="1">
    <source>
        <dbReference type="ARBA" id="ARBA00008791"/>
    </source>
</evidence>
<comment type="caution">
    <text evidence="3">The sequence shown here is derived from an EMBL/GenBank/DDBJ whole genome shotgun (WGS) entry which is preliminary data.</text>
</comment>
<dbReference type="Pfam" id="PF00582">
    <property type="entry name" value="Usp"/>
    <property type="match status" value="1"/>
</dbReference>
<dbReference type="AlphaFoldDB" id="A0A4S4ND32"/>
<dbReference type="EMBL" id="SRKY01000002">
    <property type="protein sequence ID" value="THH36665.1"/>
    <property type="molecule type" value="Genomic_DNA"/>
</dbReference>
<reference evidence="3 4" key="1">
    <citation type="submission" date="2019-04" db="EMBL/GenBank/DDBJ databases">
        <title>Shimia ponticola sp. nov., isolated from seawater.</title>
        <authorList>
            <person name="Kim Y.-O."/>
            <person name="Yoon J.-H."/>
        </authorList>
    </citation>
    <scope>NUCLEOTIDE SEQUENCE [LARGE SCALE GENOMIC DNA]</scope>
    <source>
        <strain evidence="3 4">MYP11</strain>
    </source>
</reference>